<dbReference type="EMBL" id="BJWL01000022">
    <property type="protein sequence ID" value="GFZ11269.1"/>
    <property type="molecule type" value="Genomic_DNA"/>
</dbReference>
<name>A0A7J0GKC9_9ERIC</name>
<dbReference type="OrthoDB" id="10258585at2759"/>
<gene>
    <name evidence="1" type="ORF">Acr_22g0006670</name>
</gene>
<protein>
    <submittedName>
        <fullName evidence="1">RNA binding (RRM/RBD/RNP motifs) family protein</fullName>
    </submittedName>
</protein>
<accession>A0A7J0GKC9</accession>
<comment type="caution">
    <text evidence="1">The sequence shown here is derived from an EMBL/GenBank/DDBJ whole genome shotgun (WGS) entry which is preliminary data.</text>
</comment>
<reference evidence="1 2" key="1">
    <citation type="submission" date="2019-07" db="EMBL/GenBank/DDBJ databases">
        <title>De Novo Assembly of kiwifruit Actinidia rufa.</title>
        <authorList>
            <person name="Sugita-Konishi S."/>
            <person name="Sato K."/>
            <person name="Mori E."/>
            <person name="Abe Y."/>
            <person name="Kisaki G."/>
            <person name="Hamano K."/>
            <person name="Suezawa K."/>
            <person name="Otani M."/>
            <person name="Fukuda T."/>
            <person name="Manabe T."/>
            <person name="Gomi K."/>
            <person name="Tabuchi M."/>
            <person name="Akimitsu K."/>
            <person name="Kataoka I."/>
        </authorList>
    </citation>
    <scope>NUCLEOTIDE SEQUENCE [LARGE SCALE GENOMIC DNA]</scope>
    <source>
        <strain evidence="2">cv. Fuchu</strain>
    </source>
</reference>
<dbReference type="Proteomes" id="UP000585474">
    <property type="component" value="Unassembled WGS sequence"/>
</dbReference>
<dbReference type="AlphaFoldDB" id="A0A7J0GKC9"/>
<evidence type="ECO:0000313" key="2">
    <source>
        <dbReference type="Proteomes" id="UP000585474"/>
    </source>
</evidence>
<organism evidence="1 2">
    <name type="scientific">Actinidia rufa</name>
    <dbReference type="NCBI Taxonomy" id="165716"/>
    <lineage>
        <taxon>Eukaryota</taxon>
        <taxon>Viridiplantae</taxon>
        <taxon>Streptophyta</taxon>
        <taxon>Embryophyta</taxon>
        <taxon>Tracheophyta</taxon>
        <taxon>Spermatophyta</taxon>
        <taxon>Magnoliopsida</taxon>
        <taxon>eudicotyledons</taxon>
        <taxon>Gunneridae</taxon>
        <taxon>Pentapetalae</taxon>
        <taxon>asterids</taxon>
        <taxon>Ericales</taxon>
        <taxon>Actinidiaceae</taxon>
        <taxon>Actinidia</taxon>
    </lineage>
</organism>
<sequence>MLLSAIGTRQPLPLIQLGCLVAHLDLFAEHFLFGGKQIHASEDDGSINHALVRDLRDDAERLEKFGAELEAEMS</sequence>
<proteinExistence type="predicted"/>
<evidence type="ECO:0000313" key="1">
    <source>
        <dbReference type="EMBL" id="GFZ11269.1"/>
    </source>
</evidence>
<keyword evidence="2" id="KW-1185">Reference proteome</keyword>